<comment type="caution">
    <text evidence="2">The sequence shown here is derived from an EMBL/GenBank/DDBJ whole genome shotgun (WGS) entry which is preliminary data.</text>
</comment>
<dbReference type="Proteomes" id="UP000221369">
    <property type="component" value="Unassembled WGS sequence"/>
</dbReference>
<sequence length="65" mass="7206">MTDRNDQPNTASPDEQAEHLREVDEPVQESTVDETDAVLDEYGEDVASSPEQRSRSVPDESDDAT</sequence>
<feature type="compositionally biased region" description="Acidic residues" evidence="1">
    <location>
        <begin position="25"/>
        <end position="44"/>
    </location>
</feature>
<proteinExistence type="predicted"/>
<name>A0A2A9DTH1_9MICO</name>
<dbReference type="EMBL" id="PDJE01000001">
    <property type="protein sequence ID" value="PFG29220.1"/>
    <property type="molecule type" value="Genomic_DNA"/>
</dbReference>
<dbReference type="RefSeq" id="WP_143741350.1">
    <property type="nucleotide sequence ID" value="NZ_PDJE01000001.1"/>
</dbReference>
<accession>A0A2A9DTH1</accession>
<dbReference type="AlphaFoldDB" id="A0A2A9DTH1"/>
<evidence type="ECO:0000313" key="2">
    <source>
        <dbReference type="EMBL" id="PFG29220.1"/>
    </source>
</evidence>
<reference evidence="2 3" key="1">
    <citation type="submission" date="2017-10" db="EMBL/GenBank/DDBJ databases">
        <title>Sequencing the genomes of 1000 actinobacteria strains.</title>
        <authorList>
            <person name="Klenk H.-P."/>
        </authorList>
    </citation>
    <scope>NUCLEOTIDE SEQUENCE [LARGE SCALE GENOMIC DNA]</scope>
    <source>
        <strain evidence="2 3">DSM 21798</strain>
    </source>
</reference>
<evidence type="ECO:0000256" key="1">
    <source>
        <dbReference type="SAM" id="MobiDB-lite"/>
    </source>
</evidence>
<evidence type="ECO:0000313" key="3">
    <source>
        <dbReference type="Proteomes" id="UP000221369"/>
    </source>
</evidence>
<gene>
    <name evidence="2" type="ORF">ATJ78_0119</name>
</gene>
<keyword evidence="3" id="KW-1185">Reference proteome</keyword>
<protein>
    <submittedName>
        <fullName evidence="2">Uncharacterized protein</fullName>
    </submittedName>
</protein>
<feature type="region of interest" description="Disordered" evidence="1">
    <location>
        <begin position="1"/>
        <end position="65"/>
    </location>
</feature>
<organism evidence="2 3">
    <name type="scientific">Paramicrobacterium agarici</name>
    <dbReference type="NCBI Taxonomy" id="630514"/>
    <lineage>
        <taxon>Bacteria</taxon>
        <taxon>Bacillati</taxon>
        <taxon>Actinomycetota</taxon>
        <taxon>Actinomycetes</taxon>
        <taxon>Micrococcales</taxon>
        <taxon>Microbacteriaceae</taxon>
        <taxon>Paramicrobacterium</taxon>
    </lineage>
</organism>